<dbReference type="Gene3D" id="2.40.30.170">
    <property type="match status" value="1"/>
</dbReference>
<evidence type="ECO:0000313" key="10">
    <source>
        <dbReference type="Proteomes" id="UP000184041"/>
    </source>
</evidence>
<dbReference type="InterPro" id="IPR058627">
    <property type="entry name" value="MdtA-like_C"/>
</dbReference>
<name>A0A1M5G0T6_9BACT</name>
<dbReference type="PROSITE" id="PS51257">
    <property type="entry name" value="PROKAR_LIPOPROTEIN"/>
    <property type="match status" value="1"/>
</dbReference>
<feature type="domain" description="Multidrug resistance protein MdtA-like C-terminal permuted SH3" evidence="8">
    <location>
        <begin position="289"/>
        <end position="345"/>
    </location>
</feature>
<dbReference type="PANTHER" id="PTHR30469:SF15">
    <property type="entry name" value="HLYD FAMILY OF SECRETION PROTEINS"/>
    <property type="match status" value="1"/>
</dbReference>
<evidence type="ECO:0000256" key="3">
    <source>
        <dbReference type="ARBA" id="ARBA00022448"/>
    </source>
</evidence>
<dbReference type="Gene3D" id="2.40.420.20">
    <property type="match status" value="1"/>
</dbReference>
<dbReference type="Pfam" id="PF25917">
    <property type="entry name" value="BSH_RND"/>
    <property type="match status" value="1"/>
</dbReference>
<dbReference type="Proteomes" id="UP000184041">
    <property type="component" value="Unassembled WGS sequence"/>
</dbReference>
<dbReference type="AlphaFoldDB" id="A0A1M5G0T6"/>
<keyword evidence="4" id="KW-0175">Coiled coil</keyword>
<dbReference type="InterPro" id="IPR058625">
    <property type="entry name" value="MdtA-like_BSH"/>
</dbReference>
<feature type="domain" description="CusB-like beta-barrel" evidence="7">
    <location>
        <begin position="209"/>
        <end position="284"/>
    </location>
</feature>
<organism evidence="9 10">
    <name type="scientific">Fodinibius roseus</name>
    <dbReference type="NCBI Taxonomy" id="1194090"/>
    <lineage>
        <taxon>Bacteria</taxon>
        <taxon>Pseudomonadati</taxon>
        <taxon>Balneolota</taxon>
        <taxon>Balneolia</taxon>
        <taxon>Balneolales</taxon>
        <taxon>Balneolaceae</taxon>
        <taxon>Fodinibius</taxon>
    </lineage>
</organism>
<evidence type="ECO:0000259" key="6">
    <source>
        <dbReference type="Pfam" id="PF25917"/>
    </source>
</evidence>
<protein>
    <submittedName>
        <fullName evidence="9">RND family efflux transporter, MFP subunit</fullName>
    </submittedName>
</protein>
<proteinExistence type="inferred from homology"/>
<keyword evidence="3" id="KW-0813">Transport</keyword>
<feature type="domain" description="Multidrug resistance protein MdtA-like barrel-sandwich hybrid" evidence="6">
    <location>
        <begin position="61"/>
        <end position="197"/>
    </location>
</feature>
<dbReference type="SUPFAM" id="SSF111369">
    <property type="entry name" value="HlyD-like secretion proteins"/>
    <property type="match status" value="1"/>
</dbReference>
<evidence type="ECO:0000256" key="4">
    <source>
        <dbReference type="SAM" id="Coils"/>
    </source>
</evidence>
<dbReference type="STRING" id="1194090.SAMN05443144_11645"/>
<dbReference type="Gene3D" id="1.10.287.470">
    <property type="entry name" value="Helix hairpin bin"/>
    <property type="match status" value="1"/>
</dbReference>
<dbReference type="InterPro" id="IPR006143">
    <property type="entry name" value="RND_pump_MFP"/>
</dbReference>
<dbReference type="GO" id="GO:0015562">
    <property type="term" value="F:efflux transmembrane transporter activity"/>
    <property type="evidence" value="ECO:0007669"/>
    <property type="project" value="TreeGrafter"/>
</dbReference>
<evidence type="ECO:0000313" key="9">
    <source>
        <dbReference type="EMBL" id="SHF97329.1"/>
    </source>
</evidence>
<evidence type="ECO:0000256" key="5">
    <source>
        <dbReference type="SAM" id="SignalP"/>
    </source>
</evidence>
<sequence>MNISGRLLSAVIALILAGTACSSSDQLEPQQDQPVSVVTETAGLVQGTASHRFSGTVTSERTINLSTKVMGRITQLDLEEGDFVRKGELLVRIKDDNLQAQKGQVESSLMEASAALQNAEINYNRINNLYEQESATRKELDDISTGYEMAKARVQSLESRLREIEGMLDYTLLTAPFDGYVVSKMASEGDMAGPGQPIMAFEQKDRMKLNVTVPESEISLFNLNDTVSVDVKAAGYHHAEGVVANINQSGRRGSRQFSVEIALPGLSEDSGVKSGMFAEIGLATDKDRAIVVPQSAIIERGQLTGLYTLNDDSEVVLRWVRLGDASGGRVEVLSGLSEGEAFVASVDQRLREGQKVSTQ</sequence>
<comment type="similarity">
    <text evidence="2">Belongs to the membrane fusion protein (MFP) (TC 8.A.1) family.</text>
</comment>
<dbReference type="GO" id="GO:1990281">
    <property type="term" value="C:efflux pump complex"/>
    <property type="evidence" value="ECO:0007669"/>
    <property type="project" value="TreeGrafter"/>
</dbReference>
<keyword evidence="5" id="KW-0732">Signal</keyword>
<keyword evidence="10" id="KW-1185">Reference proteome</keyword>
<comment type="subcellular location">
    <subcellularLocation>
        <location evidence="1">Cell envelope</location>
    </subcellularLocation>
</comment>
<accession>A0A1M5G0T6</accession>
<evidence type="ECO:0000256" key="1">
    <source>
        <dbReference type="ARBA" id="ARBA00004196"/>
    </source>
</evidence>
<dbReference type="Pfam" id="PF25967">
    <property type="entry name" value="RND-MFP_C"/>
    <property type="match status" value="1"/>
</dbReference>
<evidence type="ECO:0000256" key="2">
    <source>
        <dbReference type="ARBA" id="ARBA00009477"/>
    </source>
</evidence>
<dbReference type="EMBL" id="FQUS01000016">
    <property type="protein sequence ID" value="SHF97329.1"/>
    <property type="molecule type" value="Genomic_DNA"/>
</dbReference>
<reference evidence="9 10" key="1">
    <citation type="submission" date="2016-11" db="EMBL/GenBank/DDBJ databases">
        <authorList>
            <person name="Jaros S."/>
            <person name="Januszkiewicz K."/>
            <person name="Wedrychowicz H."/>
        </authorList>
    </citation>
    <scope>NUCLEOTIDE SEQUENCE [LARGE SCALE GENOMIC DNA]</scope>
    <source>
        <strain evidence="9 10">DSM 21986</strain>
    </source>
</reference>
<evidence type="ECO:0000259" key="7">
    <source>
        <dbReference type="Pfam" id="PF25954"/>
    </source>
</evidence>
<gene>
    <name evidence="9" type="ORF">SAMN05443144_11645</name>
</gene>
<feature type="coiled-coil region" evidence="4">
    <location>
        <begin position="109"/>
        <end position="167"/>
    </location>
</feature>
<feature type="signal peptide" evidence="5">
    <location>
        <begin position="1"/>
        <end position="22"/>
    </location>
</feature>
<feature type="chain" id="PRO_5012522247" evidence="5">
    <location>
        <begin position="23"/>
        <end position="359"/>
    </location>
</feature>
<dbReference type="InterPro" id="IPR058792">
    <property type="entry name" value="Beta-barrel_RND_2"/>
</dbReference>
<dbReference type="PANTHER" id="PTHR30469">
    <property type="entry name" value="MULTIDRUG RESISTANCE PROTEIN MDTA"/>
    <property type="match status" value="1"/>
</dbReference>
<evidence type="ECO:0000259" key="8">
    <source>
        <dbReference type="Pfam" id="PF25967"/>
    </source>
</evidence>
<dbReference type="Pfam" id="PF25954">
    <property type="entry name" value="Beta-barrel_RND_2"/>
    <property type="match status" value="1"/>
</dbReference>
<dbReference type="Gene3D" id="2.40.50.100">
    <property type="match status" value="1"/>
</dbReference>
<dbReference type="NCBIfam" id="TIGR01730">
    <property type="entry name" value="RND_mfp"/>
    <property type="match status" value="1"/>
</dbReference>